<feature type="region of interest" description="Disordered" evidence="1">
    <location>
        <begin position="70"/>
        <end position="91"/>
    </location>
</feature>
<protein>
    <submittedName>
        <fullName evidence="2">Uncharacterized protein</fullName>
    </submittedName>
</protein>
<keyword evidence="3" id="KW-1185">Reference proteome</keyword>
<reference evidence="2" key="2">
    <citation type="submission" date="2020-11" db="EMBL/GenBank/DDBJ databases">
        <authorList>
            <person name="McCartney M.A."/>
            <person name="Auch B."/>
            <person name="Kono T."/>
            <person name="Mallez S."/>
            <person name="Becker A."/>
            <person name="Gohl D.M."/>
            <person name="Silverstein K.A.T."/>
            <person name="Koren S."/>
            <person name="Bechman K.B."/>
            <person name="Herman A."/>
            <person name="Abrahante J.E."/>
            <person name="Garbe J."/>
        </authorList>
    </citation>
    <scope>NUCLEOTIDE SEQUENCE</scope>
    <source>
        <strain evidence="2">Duluth1</strain>
        <tissue evidence="2">Whole animal</tissue>
    </source>
</reference>
<dbReference type="Proteomes" id="UP000828390">
    <property type="component" value="Unassembled WGS sequence"/>
</dbReference>
<evidence type="ECO:0000256" key="1">
    <source>
        <dbReference type="SAM" id="MobiDB-lite"/>
    </source>
</evidence>
<dbReference type="AlphaFoldDB" id="A0A9D4EBF5"/>
<reference evidence="2" key="1">
    <citation type="journal article" date="2019" name="bioRxiv">
        <title>The Genome of the Zebra Mussel, Dreissena polymorpha: A Resource for Invasive Species Research.</title>
        <authorList>
            <person name="McCartney M.A."/>
            <person name="Auch B."/>
            <person name="Kono T."/>
            <person name="Mallez S."/>
            <person name="Zhang Y."/>
            <person name="Obille A."/>
            <person name="Becker A."/>
            <person name="Abrahante J.E."/>
            <person name="Garbe J."/>
            <person name="Badalamenti J.P."/>
            <person name="Herman A."/>
            <person name="Mangelson H."/>
            <person name="Liachko I."/>
            <person name="Sullivan S."/>
            <person name="Sone E.D."/>
            <person name="Koren S."/>
            <person name="Silverstein K.A.T."/>
            <person name="Beckman K.B."/>
            <person name="Gohl D.M."/>
        </authorList>
    </citation>
    <scope>NUCLEOTIDE SEQUENCE</scope>
    <source>
        <strain evidence="2">Duluth1</strain>
        <tissue evidence="2">Whole animal</tissue>
    </source>
</reference>
<evidence type="ECO:0000313" key="3">
    <source>
        <dbReference type="Proteomes" id="UP000828390"/>
    </source>
</evidence>
<accession>A0A9D4EBF5</accession>
<feature type="compositionally biased region" description="Polar residues" evidence="1">
    <location>
        <begin position="70"/>
        <end position="83"/>
    </location>
</feature>
<dbReference type="EMBL" id="JAIWYP010000009">
    <property type="protein sequence ID" value="KAH3775112.1"/>
    <property type="molecule type" value="Genomic_DNA"/>
</dbReference>
<comment type="caution">
    <text evidence="2">The sequence shown here is derived from an EMBL/GenBank/DDBJ whole genome shotgun (WGS) entry which is preliminary data.</text>
</comment>
<organism evidence="2 3">
    <name type="scientific">Dreissena polymorpha</name>
    <name type="common">Zebra mussel</name>
    <name type="synonym">Mytilus polymorpha</name>
    <dbReference type="NCBI Taxonomy" id="45954"/>
    <lineage>
        <taxon>Eukaryota</taxon>
        <taxon>Metazoa</taxon>
        <taxon>Spiralia</taxon>
        <taxon>Lophotrochozoa</taxon>
        <taxon>Mollusca</taxon>
        <taxon>Bivalvia</taxon>
        <taxon>Autobranchia</taxon>
        <taxon>Heteroconchia</taxon>
        <taxon>Euheterodonta</taxon>
        <taxon>Imparidentia</taxon>
        <taxon>Neoheterodontei</taxon>
        <taxon>Myida</taxon>
        <taxon>Dreissenoidea</taxon>
        <taxon>Dreissenidae</taxon>
        <taxon>Dreissena</taxon>
    </lineage>
</organism>
<proteinExistence type="predicted"/>
<evidence type="ECO:0000313" key="2">
    <source>
        <dbReference type="EMBL" id="KAH3775112.1"/>
    </source>
</evidence>
<sequence length="153" mass="17177">MYVNRLTLNDVLHLLEDDTDFQEADLFMTGPEDATKSDEDSGNEDLGDNINKLTGNQLRADVTVSVRSATGSVSNITDTNHSDTSQDEGSDVDYVSDASDTTIDYDVQIPVQQNQNEQRMPNFHRRGRRTWLCKMHGSCTGYPPSIRTSPWIF</sequence>
<gene>
    <name evidence="2" type="ORF">DPMN_176509</name>
</gene>
<name>A0A9D4EBF5_DREPO</name>